<dbReference type="PANTHER" id="PTHR21308">
    <property type="entry name" value="PHYTANOYL-COA ALPHA-HYDROXYLASE"/>
    <property type="match status" value="1"/>
</dbReference>
<keyword evidence="14" id="KW-1185">Reference proteome</keyword>
<evidence type="ECO:0000256" key="8">
    <source>
        <dbReference type="ARBA" id="ARBA00023002"/>
    </source>
</evidence>
<organism evidence="13 14">
    <name type="scientific">Cherax quadricarinatus</name>
    <name type="common">Australian red claw crayfish</name>
    <dbReference type="NCBI Taxonomy" id="27406"/>
    <lineage>
        <taxon>Eukaryota</taxon>
        <taxon>Metazoa</taxon>
        <taxon>Ecdysozoa</taxon>
        <taxon>Arthropoda</taxon>
        <taxon>Crustacea</taxon>
        <taxon>Multicrustacea</taxon>
        <taxon>Malacostraca</taxon>
        <taxon>Eumalacostraca</taxon>
        <taxon>Eucarida</taxon>
        <taxon>Decapoda</taxon>
        <taxon>Pleocyemata</taxon>
        <taxon>Astacidea</taxon>
        <taxon>Parastacoidea</taxon>
        <taxon>Parastacidae</taxon>
        <taxon>Cherax</taxon>
    </lineage>
</organism>
<keyword evidence="9" id="KW-0408">Iron</keyword>
<accession>A0AAW0XNH8</accession>
<dbReference type="EMBL" id="JARKIK010000032">
    <property type="protein sequence ID" value="KAK8740796.1"/>
    <property type="molecule type" value="Genomic_DNA"/>
</dbReference>
<evidence type="ECO:0000256" key="12">
    <source>
        <dbReference type="ARBA" id="ARBA00034924"/>
    </source>
</evidence>
<evidence type="ECO:0000256" key="2">
    <source>
        <dbReference type="ARBA" id="ARBA00001962"/>
    </source>
</evidence>
<dbReference type="GO" id="GO:0005777">
    <property type="term" value="C:peroxisome"/>
    <property type="evidence" value="ECO:0007669"/>
    <property type="project" value="UniProtKB-ARBA"/>
</dbReference>
<evidence type="ECO:0000256" key="10">
    <source>
        <dbReference type="ARBA" id="ARBA00034809"/>
    </source>
</evidence>
<dbReference type="GO" id="GO:0048244">
    <property type="term" value="F:phytanoyl-CoA dioxygenase activity"/>
    <property type="evidence" value="ECO:0007669"/>
    <property type="project" value="UniProtKB-EC"/>
</dbReference>
<comment type="caution">
    <text evidence="13">The sequence shown here is derived from an EMBL/GenBank/DDBJ whole genome shotgun (WGS) entry which is preliminary data.</text>
</comment>
<evidence type="ECO:0000256" key="7">
    <source>
        <dbReference type="ARBA" id="ARBA00022964"/>
    </source>
</evidence>
<dbReference type="Gene3D" id="2.60.120.620">
    <property type="entry name" value="q2cbj1_9rhob like domain"/>
    <property type="match status" value="1"/>
</dbReference>
<dbReference type="PANTHER" id="PTHR21308:SF1">
    <property type="entry name" value="PHYTANOYL-COA DIOXYGENASE, PEROXISOMAL"/>
    <property type="match status" value="1"/>
</dbReference>
<sequence>HLSLLCWHLAKFQKSLIGCNMAQARMKVIFGHLNQRDRHSFIPQPVSSSATVGVAGEGIKFQYTLDNPHLTPSQRAFYEDNGFLVIPNLVPHDKIDRWRDRFLDLVEGRVSSGGMTKMKDISLRNVEGVSGEMMINKIQDFVYDEVLSQHFMLPQVLDYVECFTGPNIMAMHTMLINKPPDPGTRTSRHPLHQDLHYFPFRPANRIVCAWTAMEKINNDNGCLFVLPGSHKGVLEQHDYPDWEDGVNKMYHGVRGYDNIPKTMLCMEKGDTVFFHPILLHGSGDNKTKHFRKAISCHYASSECEYIDVRGTSQENIAKEVEEVARKKGIEDLTYKHLWKFRSRLVRGVEINL</sequence>
<dbReference type="GO" id="GO:0046872">
    <property type="term" value="F:metal ion binding"/>
    <property type="evidence" value="ECO:0007669"/>
    <property type="project" value="UniProtKB-KW"/>
</dbReference>
<comment type="pathway">
    <text evidence="3">Lipid metabolism; fatty acid metabolism.</text>
</comment>
<evidence type="ECO:0000256" key="4">
    <source>
        <dbReference type="ARBA" id="ARBA00005830"/>
    </source>
</evidence>
<evidence type="ECO:0000313" key="13">
    <source>
        <dbReference type="EMBL" id="KAK8740796.1"/>
    </source>
</evidence>
<keyword evidence="8" id="KW-0560">Oxidoreductase</keyword>
<dbReference type="Pfam" id="PF05721">
    <property type="entry name" value="PhyH"/>
    <property type="match status" value="1"/>
</dbReference>
<feature type="non-terminal residue" evidence="13">
    <location>
        <position position="1"/>
    </location>
</feature>
<comment type="cofactor">
    <cofactor evidence="1">
        <name>L-ascorbate</name>
        <dbReference type="ChEBI" id="CHEBI:38290"/>
    </cofactor>
</comment>
<dbReference type="InterPro" id="IPR047128">
    <property type="entry name" value="PhyH"/>
</dbReference>
<dbReference type="GO" id="GO:0031418">
    <property type="term" value="F:L-ascorbic acid binding"/>
    <property type="evidence" value="ECO:0007669"/>
    <property type="project" value="UniProtKB-KW"/>
</dbReference>
<evidence type="ECO:0000256" key="6">
    <source>
        <dbReference type="ARBA" id="ARBA00022896"/>
    </source>
</evidence>
<evidence type="ECO:0000256" key="5">
    <source>
        <dbReference type="ARBA" id="ARBA00022723"/>
    </source>
</evidence>
<comment type="similarity">
    <text evidence="4">Belongs to the PhyH family.</text>
</comment>
<evidence type="ECO:0000313" key="14">
    <source>
        <dbReference type="Proteomes" id="UP001445076"/>
    </source>
</evidence>
<keyword evidence="6" id="KW-0847">Vitamin C</keyword>
<gene>
    <name evidence="13" type="ORF">OTU49_002694</name>
</gene>
<protein>
    <recommendedName>
        <fullName evidence="10">phytanoyl-CoA dioxygenase</fullName>
        <ecNumber evidence="10">1.14.11.18</ecNumber>
    </recommendedName>
    <alternativeName>
        <fullName evidence="11">Phytanic acid oxidase</fullName>
    </alternativeName>
    <alternativeName>
        <fullName evidence="12">Phytanoyl-CoA alpha-hydroxylase</fullName>
    </alternativeName>
</protein>
<dbReference type="EC" id="1.14.11.18" evidence="10"/>
<comment type="cofactor">
    <cofactor evidence="2">
        <name>Fe cation</name>
        <dbReference type="ChEBI" id="CHEBI:24875"/>
    </cofactor>
</comment>
<evidence type="ECO:0000256" key="3">
    <source>
        <dbReference type="ARBA" id="ARBA00004872"/>
    </source>
</evidence>
<evidence type="ECO:0000256" key="1">
    <source>
        <dbReference type="ARBA" id="ARBA00001961"/>
    </source>
</evidence>
<keyword evidence="5" id="KW-0479">Metal-binding</keyword>
<dbReference type="InterPro" id="IPR008775">
    <property type="entry name" value="Phytyl_CoA_dOase-like"/>
</dbReference>
<dbReference type="GO" id="GO:0001561">
    <property type="term" value="P:fatty acid alpha-oxidation"/>
    <property type="evidence" value="ECO:0007669"/>
    <property type="project" value="InterPro"/>
</dbReference>
<dbReference type="Proteomes" id="UP001445076">
    <property type="component" value="Unassembled WGS sequence"/>
</dbReference>
<proteinExistence type="inferred from homology"/>
<name>A0AAW0XNH8_CHEQU</name>
<evidence type="ECO:0000256" key="9">
    <source>
        <dbReference type="ARBA" id="ARBA00023004"/>
    </source>
</evidence>
<dbReference type="FunFam" id="2.60.120.620:FF:000012">
    <property type="entry name" value="Phytanoyl-CoA dioxygenase, peroxisomal"/>
    <property type="match status" value="1"/>
</dbReference>
<evidence type="ECO:0000256" key="11">
    <source>
        <dbReference type="ARBA" id="ARBA00034921"/>
    </source>
</evidence>
<dbReference type="SUPFAM" id="SSF51197">
    <property type="entry name" value="Clavaminate synthase-like"/>
    <property type="match status" value="1"/>
</dbReference>
<keyword evidence="7" id="KW-0223">Dioxygenase</keyword>
<reference evidence="13 14" key="1">
    <citation type="journal article" date="2024" name="BMC Genomics">
        <title>Genome assembly of redclaw crayfish (Cherax quadricarinatus) provides insights into its immune adaptation and hypoxia tolerance.</title>
        <authorList>
            <person name="Liu Z."/>
            <person name="Zheng J."/>
            <person name="Li H."/>
            <person name="Fang K."/>
            <person name="Wang S."/>
            <person name="He J."/>
            <person name="Zhou D."/>
            <person name="Weng S."/>
            <person name="Chi M."/>
            <person name="Gu Z."/>
            <person name="He J."/>
            <person name="Li F."/>
            <person name="Wang M."/>
        </authorList>
    </citation>
    <scope>NUCLEOTIDE SEQUENCE [LARGE SCALE GENOMIC DNA]</scope>
    <source>
        <strain evidence="13">ZL_2023a</strain>
    </source>
</reference>
<dbReference type="AlphaFoldDB" id="A0AAW0XNH8"/>